<keyword evidence="2" id="KW-0444">Lipid biosynthesis</keyword>
<organism evidence="9 10">
    <name type="scientific">Chlorella vulgaris</name>
    <name type="common">Green alga</name>
    <dbReference type="NCBI Taxonomy" id="3077"/>
    <lineage>
        <taxon>Eukaryota</taxon>
        <taxon>Viridiplantae</taxon>
        <taxon>Chlorophyta</taxon>
        <taxon>core chlorophytes</taxon>
        <taxon>Trebouxiophyceae</taxon>
        <taxon>Chlorellales</taxon>
        <taxon>Chlorellaceae</taxon>
        <taxon>Chlorella clade</taxon>
        <taxon>Chlorella</taxon>
    </lineage>
</organism>
<evidence type="ECO:0000256" key="7">
    <source>
        <dbReference type="ARBA" id="ARBA00023209"/>
    </source>
</evidence>
<keyword evidence="10" id="KW-1185">Reference proteome</keyword>
<comment type="subcellular location">
    <subcellularLocation>
        <location evidence="1">Endomembrane system</location>
        <topology evidence="1">Multi-pass membrane protein</topology>
    </subcellularLocation>
</comment>
<proteinExistence type="predicted"/>
<keyword evidence="8" id="KW-1208">Phospholipid metabolism</keyword>
<keyword evidence="3" id="KW-0812">Transmembrane</keyword>
<evidence type="ECO:0000256" key="5">
    <source>
        <dbReference type="ARBA" id="ARBA00023098"/>
    </source>
</evidence>
<dbReference type="EMBL" id="SIDB01000001">
    <property type="protein sequence ID" value="KAI3438493.1"/>
    <property type="molecule type" value="Genomic_DNA"/>
</dbReference>
<keyword evidence="7" id="KW-0594">Phospholipid biosynthesis</keyword>
<evidence type="ECO:0000256" key="8">
    <source>
        <dbReference type="ARBA" id="ARBA00023264"/>
    </source>
</evidence>
<dbReference type="Pfam" id="PF04191">
    <property type="entry name" value="PEMT"/>
    <property type="match status" value="1"/>
</dbReference>
<comment type="caution">
    <text evidence="9">The sequence shown here is derived from an EMBL/GenBank/DDBJ whole genome shotgun (WGS) entry which is preliminary data.</text>
</comment>
<protein>
    <submittedName>
        <fullName evidence="9">Uncharacterized protein</fullName>
    </submittedName>
</protein>
<evidence type="ECO:0000313" key="10">
    <source>
        <dbReference type="Proteomes" id="UP001055712"/>
    </source>
</evidence>
<evidence type="ECO:0000256" key="4">
    <source>
        <dbReference type="ARBA" id="ARBA00022989"/>
    </source>
</evidence>
<dbReference type="AlphaFoldDB" id="A0A9D4TZ75"/>
<dbReference type="GO" id="GO:0004671">
    <property type="term" value="F:protein C-terminal S-isoprenylcysteine carboxyl O-methyltransferase activity"/>
    <property type="evidence" value="ECO:0007669"/>
    <property type="project" value="TreeGrafter"/>
</dbReference>
<dbReference type="Proteomes" id="UP001055712">
    <property type="component" value="Unassembled WGS sequence"/>
</dbReference>
<dbReference type="InterPro" id="IPR007318">
    <property type="entry name" value="Phopholipid_MeTrfase"/>
</dbReference>
<keyword evidence="6" id="KW-0472">Membrane</keyword>
<dbReference type="PANTHER" id="PTHR12714:SF26">
    <property type="entry name" value="ISOPRENYLCYSTEINE CARBOXYLMETHYLTRANSFERASE FAMILY PROTEIN"/>
    <property type="match status" value="1"/>
</dbReference>
<sequence length="219" mass="23568">MSALTAVCLPCAIGQAARRPVLTSSPPPRQRFVRIANITCKASPPAVDKEEAQIDAEWAKEVLEEVVNPPPGELGQRGELWLAAQLLALVAVVIPPNGLRAFVDAGGWLTFAAGLALVVAGQQRLGKNLTPLPKPRDDSALVTTGAYAYCRHPMYGGLILASLGLSVALGDELRLAIALLLAVILDRKAAYEEELLKARYGKEYEAYQETTKKLIPKIY</sequence>
<reference evidence="9" key="1">
    <citation type="journal article" date="2019" name="Plant J.">
        <title>Chlorella vulgaris genome assembly and annotation reveals the molecular basis for metabolic acclimation to high light conditions.</title>
        <authorList>
            <person name="Cecchin M."/>
            <person name="Marcolungo L."/>
            <person name="Rossato M."/>
            <person name="Girolomoni L."/>
            <person name="Cosentino E."/>
            <person name="Cuine S."/>
            <person name="Li-Beisson Y."/>
            <person name="Delledonne M."/>
            <person name="Ballottari M."/>
        </authorList>
    </citation>
    <scope>NUCLEOTIDE SEQUENCE</scope>
    <source>
        <strain evidence="9">211/11P</strain>
    </source>
</reference>
<gene>
    <name evidence="9" type="ORF">D9Q98_000921</name>
</gene>
<evidence type="ECO:0000256" key="3">
    <source>
        <dbReference type="ARBA" id="ARBA00022692"/>
    </source>
</evidence>
<dbReference type="GO" id="GO:0005783">
    <property type="term" value="C:endoplasmic reticulum"/>
    <property type="evidence" value="ECO:0007669"/>
    <property type="project" value="TreeGrafter"/>
</dbReference>
<dbReference type="GO" id="GO:0008654">
    <property type="term" value="P:phospholipid biosynthetic process"/>
    <property type="evidence" value="ECO:0007669"/>
    <property type="project" value="UniProtKB-KW"/>
</dbReference>
<reference evidence="9" key="2">
    <citation type="submission" date="2020-11" db="EMBL/GenBank/DDBJ databases">
        <authorList>
            <person name="Cecchin M."/>
            <person name="Marcolungo L."/>
            <person name="Rossato M."/>
            <person name="Girolomoni L."/>
            <person name="Cosentino E."/>
            <person name="Cuine S."/>
            <person name="Li-Beisson Y."/>
            <person name="Delledonne M."/>
            <person name="Ballottari M."/>
        </authorList>
    </citation>
    <scope>NUCLEOTIDE SEQUENCE</scope>
    <source>
        <strain evidence="9">211/11P</strain>
        <tissue evidence="9">Whole cell</tissue>
    </source>
</reference>
<keyword evidence="4" id="KW-1133">Transmembrane helix</keyword>
<evidence type="ECO:0000256" key="6">
    <source>
        <dbReference type="ARBA" id="ARBA00023136"/>
    </source>
</evidence>
<name>A0A9D4TZ75_CHLVU</name>
<dbReference type="PANTHER" id="PTHR12714">
    <property type="entry name" value="PROTEIN-S ISOPRENYLCYSTEINE O-METHYLTRANSFERASE"/>
    <property type="match status" value="1"/>
</dbReference>
<dbReference type="Gene3D" id="1.20.120.1630">
    <property type="match status" value="1"/>
</dbReference>
<evidence type="ECO:0000256" key="1">
    <source>
        <dbReference type="ARBA" id="ARBA00004127"/>
    </source>
</evidence>
<evidence type="ECO:0000313" key="9">
    <source>
        <dbReference type="EMBL" id="KAI3438493.1"/>
    </source>
</evidence>
<keyword evidence="5" id="KW-0443">Lipid metabolism</keyword>
<evidence type="ECO:0000256" key="2">
    <source>
        <dbReference type="ARBA" id="ARBA00022516"/>
    </source>
</evidence>
<accession>A0A9D4TZ75</accession>
<dbReference type="OrthoDB" id="422086at2759"/>